<reference evidence="1" key="1">
    <citation type="submission" date="2023-02" db="EMBL/GenBank/DDBJ databases">
        <title>Colletotrichum kahawae CIFC_Que2 genome sequencing and assembly.</title>
        <authorList>
            <person name="Baroncelli R."/>
        </authorList>
    </citation>
    <scope>NUCLEOTIDE SEQUENCE</scope>
    <source>
        <strain evidence="1">CIFC_Que2</strain>
    </source>
</reference>
<evidence type="ECO:0000313" key="1">
    <source>
        <dbReference type="EMBL" id="KAK2779172.1"/>
    </source>
</evidence>
<gene>
    <name evidence="1" type="ORF">CKAH01_11431</name>
</gene>
<sequence length="46" mass="5178">MYRLALGSKEGFSEPCPRPLCLAIEHFRDTEAATSLSYPSATERFK</sequence>
<evidence type="ECO:0000313" key="2">
    <source>
        <dbReference type="Proteomes" id="UP001281614"/>
    </source>
</evidence>
<accession>A0AAD9YTS7</accession>
<dbReference type="AlphaFoldDB" id="A0AAD9YTS7"/>
<name>A0AAD9YTS7_COLKA</name>
<organism evidence="1 2">
    <name type="scientific">Colletotrichum kahawae</name>
    <name type="common">Coffee berry disease fungus</name>
    <dbReference type="NCBI Taxonomy" id="34407"/>
    <lineage>
        <taxon>Eukaryota</taxon>
        <taxon>Fungi</taxon>
        <taxon>Dikarya</taxon>
        <taxon>Ascomycota</taxon>
        <taxon>Pezizomycotina</taxon>
        <taxon>Sordariomycetes</taxon>
        <taxon>Hypocreomycetidae</taxon>
        <taxon>Glomerellales</taxon>
        <taxon>Glomerellaceae</taxon>
        <taxon>Colletotrichum</taxon>
        <taxon>Colletotrichum gloeosporioides species complex</taxon>
    </lineage>
</organism>
<comment type="caution">
    <text evidence="1">The sequence shown here is derived from an EMBL/GenBank/DDBJ whole genome shotgun (WGS) entry which is preliminary data.</text>
</comment>
<dbReference type="Proteomes" id="UP001281614">
    <property type="component" value="Unassembled WGS sequence"/>
</dbReference>
<proteinExistence type="predicted"/>
<keyword evidence="2" id="KW-1185">Reference proteome</keyword>
<dbReference type="EMBL" id="VYYT01000005">
    <property type="protein sequence ID" value="KAK2779172.1"/>
    <property type="molecule type" value="Genomic_DNA"/>
</dbReference>
<protein>
    <submittedName>
        <fullName evidence="1">Uncharacterized protein</fullName>
    </submittedName>
</protein>